<evidence type="ECO:0000256" key="2">
    <source>
        <dbReference type="ARBA" id="ARBA00022964"/>
    </source>
</evidence>
<dbReference type="InterPro" id="IPR027443">
    <property type="entry name" value="IPNS-like_sf"/>
</dbReference>
<dbReference type="InterPro" id="IPR007803">
    <property type="entry name" value="Asp/Arg/Pro-Hydrxlase"/>
</dbReference>
<dbReference type="OrthoDB" id="21665at2"/>
<dbReference type="Gene3D" id="2.60.120.330">
    <property type="entry name" value="B-lactam Antibiotic, Isopenicillin N Synthase, Chain"/>
    <property type="match status" value="1"/>
</dbReference>
<accession>A0A369UV16</accession>
<dbReference type="InterPro" id="IPR051821">
    <property type="entry name" value="Asp/Asn_beta-hydroxylase"/>
</dbReference>
<feature type="domain" description="Aspartyl/asparaginy/proline hydroxylase" evidence="4">
    <location>
        <begin position="39"/>
        <end position="198"/>
    </location>
</feature>
<dbReference type="PANTHER" id="PTHR46332">
    <property type="entry name" value="ASPARTATE BETA-HYDROXYLASE DOMAIN-CONTAINING PROTEIN 2"/>
    <property type="match status" value="1"/>
</dbReference>
<keyword evidence="6" id="KW-1185">Reference proteome</keyword>
<evidence type="ECO:0000256" key="1">
    <source>
        <dbReference type="ARBA" id="ARBA00007730"/>
    </source>
</evidence>
<organism evidence="5 6">
    <name type="scientific">Dyella tabacisoli</name>
    <dbReference type="NCBI Taxonomy" id="2282381"/>
    <lineage>
        <taxon>Bacteria</taxon>
        <taxon>Pseudomonadati</taxon>
        <taxon>Pseudomonadota</taxon>
        <taxon>Gammaproteobacteria</taxon>
        <taxon>Lysobacterales</taxon>
        <taxon>Rhodanobacteraceae</taxon>
        <taxon>Dyella</taxon>
    </lineage>
</organism>
<dbReference type="Pfam" id="PF05118">
    <property type="entry name" value="Asp_Arg_Hydrox"/>
    <property type="match status" value="1"/>
</dbReference>
<dbReference type="SUPFAM" id="SSF51197">
    <property type="entry name" value="Clavaminate synthase-like"/>
    <property type="match status" value="1"/>
</dbReference>
<dbReference type="PANTHER" id="PTHR46332:SF5">
    <property type="entry name" value="ASPARTATE BETA-HYDROXYLASE DOMAIN CONTAINING 2"/>
    <property type="match status" value="1"/>
</dbReference>
<dbReference type="EMBL" id="QQAH01000001">
    <property type="protein sequence ID" value="RDD83578.1"/>
    <property type="molecule type" value="Genomic_DNA"/>
</dbReference>
<proteinExistence type="inferred from homology"/>
<keyword evidence="2" id="KW-0223">Dioxygenase</keyword>
<comment type="caution">
    <text evidence="5">The sequence shown here is derived from an EMBL/GenBank/DDBJ whole genome shotgun (WGS) entry which is preliminary data.</text>
</comment>
<name>A0A369UV16_9GAMM</name>
<reference evidence="5 6" key="1">
    <citation type="submission" date="2018-07" db="EMBL/GenBank/DDBJ databases">
        <title>Dyella tabacisoli L4-6T, whole genome shotgun sequence.</title>
        <authorList>
            <person name="Zhou X.-K."/>
            <person name="Li W.-J."/>
            <person name="Duan Y.-Q."/>
        </authorList>
    </citation>
    <scope>NUCLEOTIDE SEQUENCE [LARGE SCALE GENOMIC DNA]</scope>
    <source>
        <strain evidence="5 6">L4-6</strain>
    </source>
</reference>
<evidence type="ECO:0000313" key="5">
    <source>
        <dbReference type="EMBL" id="RDD83578.1"/>
    </source>
</evidence>
<sequence>MGIYDLSVRAIRAVYSAHIATPPVLDADTVFPAAQRFAAAWPEIREEALLLARQLHKVPRFHELMKEQSEISANDGRDWRLFLLKVYGVDIAKNMAACPRLAELISSEPDVLSATLSFLAPHKHIPRHSGPFKGVLRFQLGVSVPLAEDGRPASVLAIEDVEYRIGDGDYLLWDDTFAHEVWNRSDETRVALLLDVRRRNMPRGLTLLSRLLIAMIGFTARFRGLA</sequence>
<dbReference type="AlphaFoldDB" id="A0A369UV16"/>
<dbReference type="GO" id="GO:0051213">
    <property type="term" value="F:dioxygenase activity"/>
    <property type="evidence" value="ECO:0007669"/>
    <property type="project" value="UniProtKB-KW"/>
</dbReference>
<dbReference type="Proteomes" id="UP000253782">
    <property type="component" value="Unassembled WGS sequence"/>
</dbReference>
<evidence type="ECO:0000259" key="4">
    <source>
        <dbReference type="Pfam" id="PF05118"/>
    </source>
</evidence>
<dbReference type="RefSeq" id="WP_114843970.1">
    <property type="nucleotide sequence ID" value="NZ_JBHSPE010000001.1"/>
</dbReference>
<protein>
    <submittedName>
        <fullName evidence="5">Aspartyl/asparaginyl beta-hydroxylase domain-containing protein</fullName>
    </submittedName>
</protein>
<comment type="similarity">
    <text evidence="1">Belongs to the aspartyl/asparaginyl beta-hydroxylase family.</text>
</comment>
<gene>
    <name evidence="5" type="ORF">DVJ77_03095</name>
</gene>
<keyword evidence="3" id="KW-0560">Oxidoreductase</keyword>
<evidence type="ECO:0000313" key="6">
    <source>
        <dbReference type="Proteomes" id="UP000253782"/>
    </source>
</evidence>
<evidence type="ECO:0000256" key="3">
    <source>
        <dbReference type="ARBA" id="ARBA00023002"/>
    </source>
</evidence>